<reference evidence="1 2" key="1">
    <citation type="submission" date="2021-06" db="EMBL/GenBank/DDBJ databases">
        <title>Caerostris extrusa draft genome.</title>
        <authorList>
            <person name="Kono N."/>
            <person name="Arakawa K."/>
        </authorList>
    </citation>
    <scope>NUCLEOTIDE SEQUENCE [LARGE SCALE GENOMIC DNA]</scope>
</reference>
<protein>
    <submittedName>
        <fullName evidence="1">Uncharacterized protein</fullName>
    </submittedName>
</protein>
<keyword evidence="2" id="KW-1185">Reference proteome</keyword>
<evidence type="ECO:0000313" key="1">
    <source>
        <dbReference type="EMBL" id="GIY79737.1"/>
    </source>
</evidence>
<comment type="caution">
    <text evidence="1">The sequence shown here is derived from an EMBL/GenBank/DDBJ whole genome shotgun (WGS) entry which is preliminary data.</text>
</comment>
<proteinExistence type="predicted"/>
<name>A0AAV4WAC9_CAEEX</name>
<dbReference type="Proteomes" id="UP001054945">
    <property type="component" value="Unassembled WGS sequence"/>
</dbReference>
<sequence>MSLRAPRPALFTFSNGTGILMRFLWHSIPGFNQHPPSPFTPSTQSAKRLLDCTWADRPLSIFDATAAPSHCRREKKPPMEVSFPEERSPIWQQIRKTFLAEGVTGVTVSISLLLNGNRQ</sequence>
<evidence type="ECO:0000313" key="2">
    <source>
        <dbReference type="Proteomes" id="UP001054945"/>
    </source>
</evidence>
<dbReference type="AlphaFoldDB" id="A0AAV4WAC9"/>
<gene>
    <name evidence="1" type="ORF">CEXT_653271</name>
</gene>
<organism evidence="1 2">
    <name type="scientific">Caerostris extrusa</name>
    <name type="common">Bark spider</name>
    <name type="synonym">Caerostris bankana</name>
    <dbReference type="NCBI Taxonomy" id="172846"/>
    <lineage>
        <taxon>Eukaryota</taxon>
        <taxon>Metazoa</taxon>
        <taxon>Ecdysozoa</taxon>
        <taxon>Arthropoda</taxon>
        <taxon>Chelicerata</taxon>
        <taxon>Arachnida</taxon>
        <taxon>Araneae</taxon>
        <taxon>Araneomorphae</taxon>
        <taxon>Entelegynae</taxon>
        <taxon>Araneoidea</taxon>
        <taxon>Araneidae</taxon>
        <taxon>Caerostris</taxon>
    </lineage>
</organism>
<accession>A0AAV4WAC9</accession>
<dbReference type="EMBL" id="BPLR01015924">
    <property type="protein sequence ID" value="GIY79737.1"/>
    <property type="molecule type" value="Genomic_DNA"/>
</dbReference>